<dbReference type="AlphaFoldDB" id="L8GR24"/>
<evidence type="ECO:0000256" key="4">
    <source>
        <dbReference type="ARBA" id="ARBA00013122"/>
    </source>
</evidence>
<evidence type="ECO:0000256" key="9">
    <source>
        <dbReference type="ARBA" id="ARBA00023098"/>
    </source>
</evidence>
<dbReference type="InterPro" id="IPR007482">
    <property type="entry name" value="Tyr_Pase-like_PTPLA"/>
</dbReference>
<dbReference type="EMBL" id="KB008031">
    <property type="protein sequence ID" value="ELR15460.1"/>
    <property type="molecule type" value="Genomic_DNA"/>
</dbReference>
<dbReference type="GO" id="GO:0030497">
    <property type="term" value="P:fatty acid elongation"/>
    <property type="evidence" value="ECO:0007669"/>
    <property type="project" value="TreeGrafter"/>
</dbReference>
<feature type="transmembrane region" description="Helical" evidence="13">
    <location>
        <begin position="154"/>
        <end position="177"/>
    </location>
</feature>
<evidence type="ECO:0000256" key="2">
    <source>
        <dbReference type="ARBA" id="ARBA00005194"/>
    </source>
</evidence>
<evidence type="ECO:0000256" key="5">
    <source>
        <dbReference type="ARBA" id="ARBA00022516"/>
    </source>
</evidence>
<comment type="pathway">
    <text evidence="2">Lipid metabolism; fatty acid biosynthesis.</text>
</comment>
<proteinExistence type="inferred from homology"/>
<dbReference type="GeneID" id="14916099"/>
<keyword evidence="7" id="KW-0276">Fatty acid metabolism</keyword>
<dbReference type="PANTHER" id="PTHR11035">
    <property type="entry name" value="VERY-LONG-CHAIN (3R)-3-HYDROXYACYL-COA DEHYDRATASE"/>
    <property type="match status" value="1"/>
</dbReference>
<dbReference type="EC" id="4.2.1.134" evidence="4"/>
<dbReference type="RefSeq" id="XP_004337473.1">
    <property type="nucleotide sequence ID" value="XM_004337425.1"/>
</dbReference>
<keyword evidence="8 13" id="KW-1133">Transmembrane helix</keyword>
<evidence type="ECO:0000256" key="13">
    <source>
        <dbReference type="SAM" id="Phobius"/>
    </source>
</evidence>
<dbReference type="GO" id="GO:0042761">
    <property type="term" value="P:very long-chain fatty acid biosynthetic process"/>
    <property type="evidence" value="ECO:0007669"/>
    <property type="project" value="TreeGrafter"/>
</dbReference>
<comment type="subcellular location">
    <subcellularLocation>
        <location evidence="1">Membrane</location>
        <topology evidence="1">Multi-pass membrane protein</topology>
    </subcellularLocation>
</comment>
<evidence type="ECO:0000256" key="3">
    <source>
        <dbReference type="ARBA" id="ARBA00007811"/>
    </source>
</evidence>
<keyword evidence="15" id="KW-1185">Reference proteome</keyword>
<keyword evidence="9" id="KW-0443">Lipid metabolism</keyword>
<evidence type="ECO:0000313" key="15">
    <source>
        <dbReference type="Proteomes" id="UP000011083"/>
    </source>
</evidence>
<dbReference type="GO" id="GO:0030148">
    <property type="term" value="P:sphingolipid biosynthetic process"/>
    <property type="evidence" value="ECO:0007669"/>
    <property type="project" value="TreeGrafter"/>
</dbReference>
<dbReference type="PANTHER" id="PTHR11035:SF35">
    <property type="entry name" value="VERY-LONG-CHAIN (3R)-3-HYDROXYACYL-COA DEHYDRATASE"/>
    <property type="match status" value="1"/>
</dbReference>
<accession>L8GR24</accession>
<evidence type="ECO:0000256" key="1">
    <source>
        <dbReference type="ARBA" id="ARBA00004141"/>
    </source>
</evidence>
<dbReference type="KEGG" id="acan:ACA1_309340"/>
<evidence type="ECO:0000256" key="7">
    <source>
        <dbReference type="ARBA" id="ARBA00022832"/>
    </source>
</evidence>
<gene>
    <name evidence="14" type="ORF">ACA1_309340</name>
</gene>
<dbReference type="GO" id="GO:0102158">
    <property type="term" value="F:very-long-chain (3R)-3-hydroxyacyl-CoA dehydratase activity"/>
    <property type="evidence" value="ECO:0007669"/>
    <property type="project" value="UniProtKB-EC"/>
</dbReference>
<dbReference type="OrthoDB" id="46988at2759"/>
<evidence type="ECO:0000256" key="10">
    <source>
        <dbReference type="ARBA" id="ARBA00023136"/>
    </source>
</evidence>
<evidence type="ECO:0000256" key="6">
    <source>
        <dbReference type="ARBA" id="ARBA00022692"/>
    </source>
</evidence>
<keyword evidence="11" id="KW-0275">Fatty acid biosynthesis</keyword>
<dbReference type="Proteomes" id="UP000011083">
    <property type="component" value="Unassembled WGS sequence"/>
</dbReference>
<reference evidence="14 15" key="1">
    <citation type="journal article" date="2013" name="Genome Biol.">
        <title>Genome of Acanthamoeba castellanii highlights extensive lateral gene transfer and early evolution of tyrosine kinase signaling.</title>
        <authorList>
            <person name="Clarke M."/>
            <person name="Lohan A.J."/>
            <person name="Liu B."/>
            <person name="Lagkouvardos I."/>
            <person name="Roy S."/>
            <person name="Zafar N."/>
            <person name="Bertelli C."/>
            <person name="Schilde C."/>
            <person name="Kianianmomeni A."/>
            <person name="Burglin T.R."/>
            <person name="Frech C."/>
            <person name="Turcotte B."/>
            <person name="Kopec K.O."/>
            <person name="Synnott J.M."/>
            <person name="Choo C."/>
            <person name="Paponov I."/>
            <person name="Finkler A."/>
            <person name="Soon Heng Tan C."/>
            <person name="Hutchins A.P."/>
            <person name="Weinmeier T."/>
            <person name="Rattei T."/>
            <person name="Chu J.S."/>
            <person name="Gimenez G."/>
            <person name="Irimia M."/>
            <person name="Rigden D.J."/>
            <person name="Fitzpatrick D.A."/>
            <person name="Lorenzo-Morales J."/>
            <person name="Bateman A."/>
            <person name="Chiu C.H."/>
            <person name="Tang P."/>
            <person name="Hegemann P."/>
            <person name="Fromm H."/>
            <person name="Raoult D."/>
            <person name="Greub G."/>
            <person name="Miranda-Saavedra D."/>
            <person name="Chen N."/>
            <person name="Nash P."/>
            <person name="Ginger M.L."/>
            <person name="Horn M."/>
            <person name="Schaap P."/>
            <person name="Caler L."/>
            <person name="Loftus B."/>
        </authorList>
    </citation>
    <scope>NUCLEOTIDE SEQUENCE [LARGE SCALE GENOMIC DNA]</scope>
    <source>
        <strain evidence="14 15">Neff</strain>
    </source>
</reference>
<name>L8GR24_ACACF</name>
<dbReference type="VEuPathDB" id="AmoebaDB:ACA1_309340"/>
<keyword evidence="6 13" id="KW-0812">Transmembrane</keyword>
<evidence type="ECO:0000256" key="12">
    <source>
        <dbReference type="ARBA" id="ARBA00023239"/>
    </source>
</evidence>
<comment type="similarity">
    <text evidence="3">Belongs to the very long-chain fatty acids dehydratase HACD family.</text>
</comment>
<dbReference type="GO" id="GO:0005789">
    <property type="term" value="C:endoplasmic reticulum membrane"/>
    <property type="evidence" value="ECO:0007669"/>
    <property type="project" value="TreeGrafter"/>
</dbReference>
<feature type="transmembrane region" description="Helical" evidence="13">
    <location>
        <begin position="197"/>
        <end position="216"/>
    </location>
</feature>
<evidence type="ECO:0000256" key="8">
    <source>
        <dbReference type="ARBA" id="ARBA00022989"/>
    </source>
</evidence>
<sequence length="238" mass="26971">MTATSTRKQRGGTEKGSSTGVKLYLTAYNLIQAVGWYYVFGRVAGNLLTGGHHEQTWQLVASVVVALQWASCLEVVHVALGLVPGGLLPSLAQVVGRNHLLLVALQPIHEVHTHWLVTALFLSWSAIELVRYPFYALSLWNKCPYFLEWLRYTLFIPLYPVGFSVELALYWVLLPFINAHSLYRLSMPNKWNFAFDYAYFVVAFAVVAIAFFPQNYSYMFLQRKKKISSAPSKATRSN</sequence>
<evidence type="ECO:0000313" key="14">
    <source>
        <dbReference type="EMBL" id="ELR15460.1"/>
    </source>
</evidence>
<dbReference type="Pfam" id="PF04387">
    <property type="entry name" value="PTPLA"/>
    <property type="match status" value="1"/>
</dbReference>
<protein>
    <recommendedName>
        <fullName evidence="4">very-long-chain (3R)-3-hydroxyacyl-CoA dehydratase</fullName>
        <ecNumber evidence="4">4.2.1.134</ecNumber>
    </recommendedName>
</protein>
<keyword evidence="10 13" id="KW-0472">Membrane</keyword>
<keyword evidence="5" id="KW-0444">Lipid biosynthesis</keyword>
<dbReference type="UniPathway" id="UPA00094"/>
<keyword evidence="12" id="KW-0456">Lyase</keyword>
<dbReference type="OMA" id="PMFPQMY"/>
<organism evidence="14 15">
    <name type="scientific">Acanthamoeba castellanii (strain ATCC 30010 / Neff)</name>
    <dbReference type="NCBI Taxonomy" id="1257118"/>
    <lineage>
        <taxon>Eukaryota</taxon>
        <taxon>Amoebozoa</taxon>
        <taxon>Discosea</taxon>
        <taxon>Longamoebia</taxon>
        <taxon>Centramoebida</taxon>
        <taxon>Acanthamoebidae</taxon>
        <taxon>Acanthamoeba</taxon>
    </lineage>
</organism>
<evidence type="ECO:0000256" key="11">
    <source>
        <dbReference type="ARBA" id="ARBA00023160"/>
    </source>
</evidence>
<dbReference type="STRING" id="1257118.L8GR24"/>